<accession>A0A0T6LRE8</accession>
<name>A0A0T6LRE8_WENVI</name>
<comment type="caution">
    <text evidence="3">The sequence shown here is derived from an EMBL/GenBank/DDBJ whole genome shotgun (WGS) entry which is preliminary data.</text>
</comment>
<sequence>MYPSPSSVSVQSRPRQNRAGVAPPPAGPGRRSPDPGALQVEGVTGSRPAPGRPRPAPGTGSRIDLTGAHGVRLRAAIGSVQRISPGFVPTHLVRRNSHTVLLAGTVGRLPVVAKCLLDHSPAWTERFRREIVAYRGFVRHRPPARLPRLVAADPQSCALVLERVPGRPAAALRHPASPPPRADIRAAIGAFCRLNLWRPPTGVFDSPLDYVGEITRFHDLGLFTDRDVSDLKQLLRGLTHAPGQFCHGNASLSHVLLSPSGPTLLDWQRAGWYLPGYDLAVLWSVLGDEPLARRQLSQLAQSQGTTWRDAFLVNLMLVLTREIRTHETAVQRSAYGADCSPSTLAANEARRLVLRRLHDDCHVARRAVRAAVSTR</sequence>
<feature type="region of interest" description="Disordered" evidence="1">
    <location>
        <begin position="1"/>
        <end position="65"/>
    </location>
</feature>
<dbReference type="eggNOG" id="COG0510">
    <property type="taxonomic scope" value="Bacteria"/>
</dbReference>
<dbReference type="SUPFAM" id="SSF56112">
    <property type="entry name" value="Protein kinase-like (PK-like)"/>
    <property type="match status" value="1"/>
</dbReference>
<dbReference type="AlphaFoldDB" id="A0A0T6LRE8"/>
<feature type="domain" description="Aminoglycoside phosphotransferase" evidence="2">
    <location>
        <begin position="118"/>
        <end position="308"/>
    </location>
</feature>
<dbReference type="RefSeq" id="WP_026220452.1">
    <property type="nucleotide sequence ID" value="NZ_LLZU01000019.1"/>
</dbReference>
<dbReference type="STRING" id="76728.AQ490_23920"/>
<keyword evidence="4" id="KW-1185">Reference proteome</keyword>
<evidence type="ECO:0000256" key="1">
    <source>
        <dbReference type="SAM" id="MobiDB-lite"/>
    </source>
</evidence>
<gene>
    <name evidence="3" type="ORF">AQ490_23920</name>
</gene>
<evidence type="ECO:0000313" key="3">
    <source>
        <dbReference type="EMBL" id="KRV48702.1"/>
    </source>
</evidence>
<dbReference type="InterPro" id="IPR002575">
    <property type="entry name" value="Aminoglycoside_PTrfase"/>
</dbReference>
<dbReference type="EMBL" id="LLZU01000019">
    <property type="protein sequence ID" value="KRV48702.1"/>
    <property type="molecule type" value="Genomic_DNA"/>
</dbReference>
<feature type="compositionally biased region" description="Low complexity" evidence="1">
    <location>
        <begin position="28"/>
        <end position="37"/>
    </location>
</feature>
<proteinExistence type="predicted"/>
<keyword evidence="3" id="KW-0808">Transferase</keyword>
<protein>
    <submittedName>
        <fullName evidence="3">Phosphotransferase</fullName>
    </submittedName>
</protein>
<reference evidence="3 4" key="1">
    <citation type="submission" date="2015-10" db="EMBL/GenBank/DDBJ databases">
        <title>Draft genome sequence of pyrrolomycin-producing Streptomyces vitaminophilus.</title>
        <authorList>
            <person name="Graham D.E."/>
            <person name="Mahan K.M."/>
            <person name="Klingeman D.M."/>
            <person name="Hettich R.L."/>
            <person name="Parry R.J."/>
        </authorList>
    </citation>
    <scope>NUCLEOTIDE SEQUENCE [LARGE SCALE GENOMIC DNA]</scope>
    <source>
        <strain evidence="3 4">ATCC 31673</strain>
    </source>
</reference>
<feature type="compositionally biased region" description="Low complexity" evidence="1">
    <location>
        <begin position="1"/>
        <end position="21"/>
    </location>
</feature>
<dbReference type="Pfam" id="PF01636">
    <property type="entry name" value="APH"/>
    <property type="match status" value="1"/>
</dbReference>
<dbReference type="Proteomes" id="UP000050867">
    <property type="component" value="Unassembled WGS sequence"/>
</dbReference>
<evidence type="ECO:0000313" key="4">
    <source>
        <dbReference type="Proteomes" id="UP000050867"/>
    </source>
</evidence>
<evidence type="ECO:0000259" key="2">
    <source>
        <dbReference type="Pfam" id="PF01636"/>
    </source>
</evidence>
<dbReference type="GO" id="GO:0016740">
    <property type="term" value="F:transferase activity"/>
    <property type="evidence" value="ECO:0007669"/>
    <property type="project" value="UniProtKB-KW"/>
</dbReference>
<dbReference type="OrthoDB" id="4524722at2"/>
<dbReference type="Gene3D" id="3.90.1200.10">
    <property type="match status" value="1"/>
</dbReference>
<dbReference type="InterPro" id="IPR011009">
    <property type="entry name" value="Kinase-like_dom_sf"/>
</dbReference>
<organism evidence="3 4">
    <name type="scientific">Wenjunlia vitaminophila</name>
    <name type="common">Streptomyces vitaminophilus</name>
    <dbReference type="NCBI Taxonomy" id="76728"/>
    <lineage>
        <taxon>Bacteria</taxon>
        <taxon>Bacillati</taxon>
        <taxon>Actinomycetota</taxon>
        <taxon>Actinomycetes</taxon>
        <taxon>Kitasatosporales</taxon>
        <taxon>Streptomycetaceae</taxon>
        <taxon>Wenjunlia</taxon>
    </lineage>
</organism>